<dbReference type="PaxDb" id="2903-EOD08841"/>
<feature type="compositionally biased region" description="Low complexity" evidence="1">
    <location>
        <begin position="262"/>
        <end position="281"/>
    </location>
</feature>
<dbReference type="EnsemblProtists" id="EOD08841">
    <property type="protein sequence ID" value="EOD08841"/>
    <property type="gene ID" value="EMIHUDRAFT_217127"/>
</dbReference>
<feature type="compositionally biased region" description="Basic and acidic residues" evidence="1">
    <location>
        <begin position="113"/>
        <end position="125"/>
    </location>
</feature>
<reference evidence="3" key="1">
    <citation type="journal article" date="2013" name="Nature">
        <title>Pan genome of the phytoplankton Emiliania underpins its global distribution.</title>
        <authorList>
            <person name="Read B.A."/>
            <person name="Kegel J."/>
            <person name="Klute M.J."/>
            <person name="Kuo A."/>
            <person name="Lefebvre S.C."/>
            <person name="Maumus F."/>
            <person name="Mayer C."/>
            <person name="Miller J."/>
            <person name="Monier A."/>
            <person name="Salamov A."/>
            <person name="Young J."/>
            <person name="Aguilar M."/>
            <person name="Claverie J.M."/>
            <person name="Frickenhaus S."/>
            <person name="Gonzalez K."/>
            <person name="Herman E.K."/>
            <person name="Lin Y.C."/>
            <person name="Napier J."/>
            <person name="Ogata H."/>
            <person name="Sarno A.F."/>
            <person name="Shmutz J."/>
            <person name="Schroeder D."/>
            <person name="de Vargas C."/>
            <person name="Verret F."/>
            <person name="von Dassow P."/>
            <person name="Valentin K."/>
            <person name="Van de Peer Y."/>
            <person name="Wheeler G."/>
            <person name="Dacks J.B."/>
            <person name="Delwiche C.F."/>
            <person name="Dyhrman S.T."/>
            <person name="Glockner G."/>
            <person name="John U."/>
            <person name="Richards T."/>
            <person name="Worden A.Z."/>
            <person name="Zhang X."/>
            <person name="Grigoriev I.V."/>
            <person name="Allen A.E."/>
            <person name="Bidle K."/>
            <person name="Borodovsky M."/>
            <person name="Bowler C."/>
            <person name="Brownlee C."/>
            <person name="Cock J.M."/>
            <person name="Elias M."/>
            <person name="Gladyshev V.N."/>
            <person name="Groth M."/>
            <person name="Guda C."/>
            <person name="Hadaegh A."/>
            <person name="Iglesias-Rodriguez M.D."/>
            <person name="Jenkins J."/>
            <person name="Jones B.M."/>
            <person name="Lawson T."/>
            <person name="Leese F."/>
            <person name="Lindquist E."/>
            <person name="Lobanov A."/>
            <person name="Lomsadze A."/>
            <person name="Malik S.B."/>
            <person name="Marsh M.E."/>
            <person name="Mackinder L."/>
            <person name="Mock T."/>
            <person name="Mueller-Roeber B."/>
            <person name="Pagarete A."/>
            <person name="Parker M."/>
            <person name="Probert I."/>
            <person name="Quesneville H."/>
            <person name="Raines C."/>
            <person name="Rensing S.A."/>
            <person name="Riano-Pachon D.M."/>
            <person name="Richier S."/>
            <person name="Rokitta S."/>
            <person name="Shiraiwa Y."/>
            <person name="Soanes D.M."/>
            <person name="van der Giezen M."/>
            <person name="Wahlund T.M."/>
            <person name="Williams B."/>
            <person name="Wilson W."/>
            <person name="Wolfe G."/>
            <person name="Wurch L.L."/>
        </authorList>
    </citation>
    <scope>NUCLEOTIDE SEQUENCE</scope>
</reference>
<keyword evidence="3" id="KW-1185">Reference proteome</keyword>
<dbReference type="KEGG" id="ehx:EMIHUDRAFT_217127"/>
<accession>A0A0D3IC56</accession>
<evidence type="ECO:0000256" key="1">
    <source>
        <dbReference type="SAM" id="MobiDB-lite"/>
    </source>
</evidence>
<evidence type="ECO:0000313" key="2">
    <source>
        <dbReference type="EnsemblProtists" id="EOD08841"/>
    </source>
</evidence>
<feature type="region of interest" description="Disordered" evidence="1">
    <location>
        <begin position="251"/>
        <end position="285"/>
    </location>
</feature>
<proteinExistence type="predicted"/>
<reference evidence="2" key="2">
    <citation type="submission" date="2024-10" db="UniProtKB">
        <authorList>
            <consortium name="EnsemblProtists"/>
        </authorList>
    </citation>
    <scope>IDENTIFICATION</scope>
</reference>
<dbReference type="AlphaFoldDB" id="A0A0D3IC56"/>
<evidence type="ECO:0000313" key="3">
    <source>
        <dbReference type="Proteomes" id="UP000013827"/>
    </source>
</evidence>
<dbReference type="Proteomes" id="UP000013827">
    <property type="component" value="Unassembled WGS sequence"/>
</dbReference>
<feature type="region of interest" description="Disordered" evidence="1">
    <location>
        <begin position="179"/>
        <end position="207"/>
    </location>
</feature>
<feature type="region of interest" description="Disordered" evidence="1">
    <location>
        <begin position="20"/>
        <end position="137"/>
    </location>
</feature>
<dbReference type="GeneID" id="17254942"/>
<dbReference type="RefSeq" id="XP_005761270.1">
    <property type="nucleotide sequence ID" value="XM_005761213.1"/>
</dbReference>
<organism evidence="2 3">
    <name type="scientific">Emiliania huxleyi (strain CCMP1516)</name>
    <dbReference type="NCBI Taxonomy" id="280463"/>
    <lineage>
        <taxon>Eukaryota</taxon>
        <taxon>Haptista</taxon>
        <taxon>Haptophyta</taxon>
        <taxon>Prymnesiophyceae</taxon>
        <taxon>Isochrysidales</taxon>
        <taxon>Noelaerhabdaceae</taxon>
        <taxon>Emiliania</taxon>
    </lineage>
</organism>
<feature type="compositionally biased region" description="Polar residues" evidence="1">
    <location>
        <begin position="185"/>
        <end position="200"/>
    </location>
</feature>
<protein>
    <submittedName>
        <fullName evidence="2">Uncharacterized protein</fullName>
    </submittedName>
</protein>
<name>A0A0D3IC56_EMIH1</name>
<sequence length="299" mass="31352">MSNREERWEALRMYLWPAGAPPEAASSWAGDGAEPSPSDADELQQRGQEMQSRGEELALKGAELQLRGQELQLAGEELSASGERRPFPRPPPTVRHARLHEAGGEEGSGLAELSERAASEGRGDLTPRAAEALASAHAEAGALRRQLREQAAEMRARDALISAQQSAIRRLETLLEGAPSGAGQLGTQSGAGQPGTQSGCQEGVGEDAGEGDIEVLFSSRHGLSPAWRGGACRKGGRAQCRVACDTFGEDFGEDFGEEAAEHGSSSPAASSFATSPAEPTPDFARVSANLQQLRAACSP</sequence>
<dbReference type="HOGENOM" id="CLU_932028_0_0_1"/>